<dbReference type="CDD" id="cd04733">
    <property type="entry name" value="OYE_like_2_FMN"/>
    <property type="match status" value="1"/>
</dbReference>
<keyword evidence="2 4" id="KW-0560">Oxidoreductase</keyword>
<feature type="domain" description="NADH:flavin oxidoreductase/NADH oxidase N-terminal" evidence="3">
    <location>
        <begin position="2"/>
        <end position="331"/>
    </location>
</feature>
<keyword evidence="1" id="KW-0285">Flavoprotein</keyword>
<evidence type="ECO:0000313" key="5">
    <source>
        <dbReference type="Proteomes" id="UP000242367"/>
    </source>
</evidence>
<reference evidence="4 5" key="1">
    <citation type="journal article" date="2017" name="Chemistry">
        <title>Isolation, Biosynthesis and Chemical Modifications of Rubterolones A-F: Rare Tropolone Alkaloids from Actinomadura sp. 5-2.</title>
        <authorList>
            <person name="Guo H."/>
            <person name="Benndorf R."/>
            <person name="Leichnitz D."/>
            <person name="Klassen J.L."/>
            <person name="Vollmers J."/>
            <person name="Gorls H."/>
            <person name="Steinacker M."/>
            <person name="Weigel C."/>
            <person name="Dahse H.M."/>
            <person name="Kaster A.K."/>
            <person name="de Beer Z.W."/>
            <person name="Poulsen M."/>
            <person name="Beemelmanns C."/>
        </authorList>
    </citation>
    <scope>NUCLEOTIDE SEQUENCE [LARGE SCALE GENOMIC DNA]</scope>
    <source>
        <strain evidence="4 5">5-2</strain>
    </source>
</reference>
<accession>A0A2P4UM02</accession>
<evidence type="ECO:0000256" key="2">
    <source>
        <dbReference type="ARBA" id="ARBA00023002"/>
    </source>
</evidence>
<dbReference type="Gene3D" id="3.20.20.70">
    <property type="entry name" value="Aldolase class I"/>
    <property type="match status" value="1"/>
</dbReference>
<dbReference type="GO" id="GO:0016491">
    <property type="term" value="F:oxidoreductase activity"/>
    <property type="evidence" value="ECO:0007669"/>
    <property type="project" value="UniProtKB-KW"/>
</dbReference>
<name>A0A2P4UM02_9ACTN</name>
<dbReference type="PANTHER" id="PTHR43656:SF2">
    <property type="entry name" value="BINDING OXIDOREDUCTASE, PUTATIVE (AFU_ORTHOLOGUE AFUA_2G08260)-RELATED"/>
    <property type="match status" value="1"/>
</dbReference>
<dbReference type="AlphaFoldDB" id="A0A2P4UM02"/>
<organism evidence="4 5">
    <name type="scientific">Actinomadura rubteroloni</name>
    <dbReference type="NCBI Taxonomy" id="1926885"/>
    <lineage>
        <taxon>Bacteria</taxon>
        <taxon>Bacillati</taxon>
        <taxon>Actinomycetota</taxon>
        <taxon>Actinomycetes</taxon>
        <taxon>Streptosporangiales</taxon>
        <taxon>Thermomonosporaceae</taxon>
        <taxon>Actinomadura</taxon>
    </lineage>
</organism>
<dbReference type="PANTHER" id="PTHR43656">
    <property type="entry name" value="BINDING OXIDOREDUCTASE, PUTATIVE (AFU_ORTHOLOGUE AFUA_2G08260)-RELATED"/>
    <property type="match status" value="1"/>
</dbReference>
<sequence>MLHQPLTLPCGAVLRNRIAKAAMSEQLADRHGSPTPGLNRLYATWSRGGAGLLITGNVMISSAAFTEPRNAVLEDPRHLPAHRAWADAVHAHGAAVWMQINHPGRAAVAPLSRRPVAPSAVRLPVPGYNLRRPRALTGAEITEIVGRFARTAELAVAAGFDGVQIHAAHGYLLSQFLSPAANRRTDAYGGEPSNRRRLLLDVVRAVRASVGPGVPVGVKLNAADFHRGGLTQEESLHVALALADEGIDLLEVSGGDYQSPAMTGLVEGVGHRDAYFLEYARQLTGRTTMPIMLTGGIRTRAAMNELLSVGTVDVIGLGRPLAFHPDIPRRLLAGEDVPALPAAPRTGYRPADSYLELAWHNAQFHRIAAGSAPRLAPGPFSVVRGMGRVTAAALTQAGPASGS</sequence>
<dbReference type="EC" id="1.-.-.-" evidence="4"/>
<dbReference type="EMBL" id="MTBP01000001">
    <property type="protein sequence ID" value="POM26077.1"/>
    <property type="molecule type" value="Genomic_DNA"/>
</dbReference>
<gene>
    <name evidence="4" type="ORF">BTM25_04640</name>
</gene>
<evidence type="ECO:0000259" key="3">
    <source>
        <dbReference type="Pfam" id="PF00724"/>
    </source>
</evidence>
<dbReference type="InterPro" id="IPR051799">
    <property type="entry name" value="NADH_flavin_oxidoreductase"/>
</dbReference>
<proteinExistence type="predicted"/>
<dbReference type="Pfam" id="PF00724">
    <property type="entry name" value="Oxidored_FMN"/>
    <property type="match status" value="1"/>
</dbReference>
<dbReference type="RefSeq" id="WP_103561097.1">
    <property type="nucleotide sequence ID" value="NZ_MTBP01000001.1"/>
</dbReference>
<dbReference type="Proteomes" id="UP000242367">
    <property type="component" value="Unassembled WGS sequence"/>
</dbReference>
<dbReference type="InterPro" id="IPR013785">
    <property type="entry name" value="Aldolase_TIM"/>
</dbReference>
<evidence type="ECO:0000313" key="4">
    <source>
        <dbReference type="EMBL" id="POM26077.1"/>
    </source>
</evidence>
<dbReference type="SUPFAM" id="SSF51395">
    <property type="entry name" value="FMN-linked oxidoreductases"/>
    <property type="match status" value="1"/>
</dbReference>
<evidence type="ECO:0000256" key="1">
    <source>
        <dbReference type="ARBA" id="ARBA00022630"/>
    </source>
</evidence>
<dbReference type="GO" id="GO:0010181">
    <property type="term" value="F:FMN binding"/>
    <property type="evidence" value="ECO:0007669"/>
    <property type="project" value="InterPro"/>
</dbReference>
<dbReference type="InterPro" id="IPR001155">
    <property type="entry name" value="OxRdtase_FMN_N"/>
</dbReference>
<comment type="caution">
    <text evidence="4">The sequence shown here is derived from an EMBL/GenBank/DDBJ whole genome shotgun (WGS) entry which is preliminary data.</text>
</comment>
<protein>
    <submittedName>
        <fullName evidence="4">NADH oxidase</fullName>
        <ecNumber evidence="4">1.-.-.-</ecNumber>
    </submittedName>
</protein>
<keyword evidence="5" id="KW-1185">Reference proteome</keyword>